<protein>
    <submittedName>
        <fullName evidence="1">Uncharacterized protein</fullName>
    </submittedName>
</protein>
<proteinExistence type="predicted"/>
<keyword evidence="2" id="KW-1185">Reference proteome</keyword>
<reference evidence="1 2" key="2">
    <citation type="journal article" date="2019" name="G3 (Bethesda)">
        <title>Hybrid Assembly of the Genome of the Entomopathogenic Nematode Steinernema carpocapsae Identifies the X-Chromosome.</title>
        <authorList>
            <person name="Serra L."/>
            <person name="Macchietto M."/>
            <person name="Macias-Munoz A."/>
            <person name="McGill C.J."/>
            <person name="Rodriguez I.M."/>
            <person name="Rodriguez B."/>
            <person name="Murad R."/>
            <person name="Mortazavi A."/>
        </authorList>
    </citation>
    <scope>NUCLEOTIDE SEQUENCE [LARGE SCALE GENOMIC DNA]</scope>
    <source>
        <strain evidence="1 2">ALL</strain>
    </source>
</reference>
<evidence type="ECO:0000313" key="1">
    <source>
        <dbReference type="EMBL" id="TKR69308.1"/>
    </source>
</evidence>
<name>A0A4U5MIX8_STECR</name>
<comment type="caution">
    <text evidence="1">The sequence shown here is derived from an EMBL/GenBank/DDBJ whole genome shotgun (WGS) entry which is preliminary data.</text>
</comment>
<evidence type="ECO:0000313" key="2">
    <source>
        <dbReference type="Proteomes" id="UP000298663"/>
    </source>
</evidence>
<sequence>MVKTSFSYDANILIHRPQPTSHIVSFYDALSGCDCHLIDGFAFSHAEDCVLLFMVLMTCVIPKKTYAKNSQKRQIKAPQTTSHFVH</sequence>
<organism evidence="1 2">
    <name type="scientific">Steinernema carpocapsae</name>
    <name type="common">Entomopathogenic nematode</name>
    <dbReference type="NCBI Taxonomy" id="34508"/>
    <lineage>
        <taxon>Eukaryota</taxon>
        <taxon>Metazoa</taxon>
        <taxon>Ecdysozoa</taxon>
        <taxon>Nematoda</taxon>
        <taxon>Chromadorea</taxon>
        <taxon>Rhabditida</taxon>
        <taxon>Tylenchina</taxon>
        <taxon>Panagrolaimomorpha</taxon>
        <taxon>Strongyloidoidea</taxon>
        <taxon>Steinernematidae</taxon>
        <taxon>Steinernema</taxon>
    </lineage>
</organism>
<dbReference type="EMBL" id="AZBU02000007">
    <property type="protein sequence ID" value="TKR69308.1"/>
    <property type="molecule type" value="Genomic_DNA"/>
</dbReference>
<accession>A0A4U5MIX8</accession>
<reference evidence="1 2" key="1">
    <citation type="journal article" date="2015" name="Genome Biol.">
        <title>Comparative genomics of Steinernema reveals deeply conserved gene regulatory networks.</title>
        <authorList>
            <person name="Dillman A.R."/>
            <person name="Macchietto M."/>
            <person name="Porter C.F."/>
            <person name="Rogers A."/>
            <person name="Williams B."/>
            <person name="Antoshechkin I."/>
            <person name="Lee M.M."/>
            <person name="Goodwin Z."/>
            <person name="Lu X."/>
            <person name="Lewis E.E."/>
            <person name="Goodrich-Blair H."/>
            <person name="Stock S.P."/>
            <person name="Adams B.J."/>
            <person name="Sternberg P.W."/>
            <person name="Mortazavi A."/>
        </authorList>
    </citation>
    <scope>NUCLEOTIDE SEQUENCE [LARGE SCALE GENOMIC DNA]</scope>
    <source>
        <strain evidence="1 2">ALL</strain>
    </source>
</reference>
<dbReference type="AlphaFoldDB" id="A0A4U5MIX8"/>
<gene>
    <name evidence="1" type="ORF">L596_021484</name>
</gene>
<dbReference type="Proteomes" id="UP000298663">
    <property type="component" value="Unassembled WGS sequence"/>
</dbReference>